<keyword evidence="5" id="KW-0809">Transit peptide</keyword>
<dbReference type="EMBL" id="NBSK02000004">
    <property type="protein sequence ID" value="KAJ0213240.1"/>
    <property type="molecule type" value="Genomic_DNA"/>
</dbReference>
<dbReference type="PANTHER" id="PTHR31727">
    <property type="entry name" value="OLEOYL-ACYL CARRIER PROTEIN THIOESTERASE 1, CHLOROPLASTIC"/>
    <property type="match status" value="1"/>
</dbReference>
<dbReference type="GO" id="GO:0016297">
    <property type="term" value="F:fatty acyl-[ACP] hydrolase activity"/>
    <property type="evidence" value="ECO:0000318"/>
    <property type="project" value="GO_Central"/>
</dbReference>
<keyword evidence="6" id="KW-0443">Lipid metabolism</keyword>
<sequence>MYHHTSWSFLFGLETTLNHVKHVGLLGDGFEFILGGDKDASSGRSLSHLANYKFYSSMGDMVQVDTWVAASRKKGMQCDWMICDYKTGEILTRASSNWVMTNKVTRRLSKIPDEVRAEIVKFFVDTPPIVDDDNIKLPKFDDNTTDHVRNGLTISKVSFFFSFYNLGDVINYFVDFSLEIFDDTCVNAMIEVLFIPPIFFNNLIPNI</sequence>
<evidence type="ECO:0000256" key="6">
    <source>
        <dbReference type="RuleBase" id="RU363096"/>
    </source>
</evidence>
<evidence type="ECO:0000313" key="8">
    <source>
        <dbReference type="EMBL" id="KAJ0213240.1"/>
    </source>
</evidence>
<keyword evidence="6" id="KW-0276">Fatty acid metabolism</keyword>
<comment type="subcellular location">
    <subcellularLocation>
        <location evidence="1 6">Plastid</location>
        <location evidence="1 6">Chloroplast</location>
    </subcellularLocation>
</comment>
<keyword evidence="3 6" id="KW-0150">Chloroplast</keyword>
<evidence type="ECO:0000259" key="7">
    <source>
        <dbReference type="Pfam" id="PF01643"/>
    </source>
</evidence>
<organism evidence="8 9">
    <name type="scientific">Lactuca sativa</name>
    <name type="common">Garden lettuce</name>
    <dbReference type="NCBI Taxonomy" id="4236"/>
    <lineage>
        <taxon>Eukaryota</taxon>
        <taxon>Viridiplantae</taxon>
        <taxon>Streptophyta</taxon>
        <taxon>Embryophyta</taxon>
        <taxon>Tracheophyta</taxon>
        <taxon>Spermatophyta</taxon>
        <taxon>Magnoliopsida</taxon>
        <taxon>eudicotyledons</taxon>
        <taxon>Gunneridae</taxon>
        <taxon>Pentapetalae</taxon>
        <taxon>asterids</taxon>
        <taxon>campanulids</taxon>
        <taxon>Asterales</taxon>
        <taxon>Asteraceae</taxon>
        <taxon>Cichorioideae</taxon>
        <taxon>Cichorieae</taxon>
        <taxon>Lactucinae</taxon>
        <taxon>Lactuca</taxon>
    </lineage>
</organism>
<protein>
    <recommendedName>
        <fullName evidence="6">Acyl-[acyl-carrier-protein] hydrolase</fullName>
        <ecNumber evidence="6">3.1.2.-</ecNumber>
    </recommendedName>
</protein>
<proteinExistence type="inferred from homology"/>
<feature type="domain" description="Acyl-ACP thioesterase N-terminal hotdog" evidence="7">
    <location>
        <begin position="55"/>
        <end position="119"/>
    </location>
</feature>
<reference evidence="8 9" key="1">
    <citation type="journal article" date="2017" name="Nat. Commun.">
        <title>Genome assembly with in vitro proximity ligation data and whole-genome triplication in lettuce.</title>
        <authorList>
            <person name="Reyes-Chin-Wo S."/>
            <person name="Wang Z."/>
            <person name="Yang X."/>
            <person name="Kozik A."/>
            <person name="Arikit S."/>
            <person name="Song C."/>
            <person name="Xia L."/>
            <person name="Froenicke L."/>
            <person name="Lavelle D.O."/>
            <person name="Truco M.J."/>
            <person name="Xia R."/>
            <person name="Zhu S."/>
            <person name="Xu C."/>
            <person name="Xu H."/>
            <person name="Xu X."/>
            <person name="Cox K."/>
            <person name="Korf I."/>
            <person name="Meyers B.C."/>
            <person name="Michelmore R.W."/>
        </authorList>
    </citation>
    <scope>NUCLEOTIDE SEQUENCE [LARGE SCALE GENOMIC DNA]</scope>
    <source>
        <strain evidence="9">cv. Salinas</strain>
        <tissue evidence="8">Seedlings</tissue>
    </source>
</reference>
<evidence type="ECO:0000256" key="3">
    <source>
        <dbReference type="ARBA" id="ARBA00022528"/>
    </source>
</evidence>
<dbReference type="Proteomes" id="UP000235145">
    <property type="component" value="Unassembled WGS sequence"/>
</dbReference>
<evidence type="ECO:0000256" key="4">
    <source>
        <dbReference type="ARBA" id="ARBA00022640"/>
    </source>
</evidence>
<keyword evidence="6" id="KW-0378">Hydrolase</keyword>
<keyword evidence="9" id="KW-1185">Reference proteome</keyword>
<keyword evidence="4 6" id="KW-0934">Plastid</keyword>
<evidence type="ECO:0000256" key="5">
    <source>
        <dbReference type="ARBA" id="ARBA00022946"/>
    </source>
</evidence>
<name>A0A9R1VYX4_LACSA</name>
<dbReference type="PANTHER" id="PTHR31727:SF2">
    <property type="entry name" value="PALMITOYL-ACYL CARRIER PROTEIN THIOESTERASE, CHLOROPLASTIC"/>
    <property type="match status" value="1"/>
</dbReference>
<dbReference type="Pfam" id="PF01643">
    <property type="entry name" value="Acyl-ACP_TE"/>
    <property type="match status" value="1"/>
</dbReference>
<evidence type="ECO:0000313" key="9">
    <source>
        <dbReference type="Proteomes" id="UP000235145"/>
    </source>
</evidence>
<accession>A0A9R1VYX4</accession>
<dbReference type="SUPFAM" id="SSF54637">
    <property type="entry name" value="Thioesterase/thiol ester dehydrase-isomerase"/>
    <property type="match status" value="1"/>
</dbReference>
<dbReference type="Gene3D" id="3.10.129.10">
    <property type="entry name" value="Hotdog Thioesterase"/>
    <property type="match status" value="1"/>
</dbReference>
<evidence type="ECO:0000256" key="2">
    <source>
        <dbReference type="ARBA" id="ARBA00006500"/>
    </source>
</evidence>
<dbReference type="InterPro" id="IPR029069">
    <property type="entry name" value="HotDog_dom_sf"/>
</dbReference>
<keyword evidence="6" id="KW-0275">Fatty acid biosynthesis</keyword>
<comment type="similarity">
    <text evidence="2 6">Belongs to the acyl-ACP thioesterase family.</text>
</comment>
<comment type="caution">
    <text evidence="8">The sequence shown here is derived from an EMBL/GenBank/DDBJ whole genome shotgun (WGS) entry which is preliminary data.</text>
</comment>
<gene>
    <name evidence="8" type="ORF">LSAT_V11C400162780</name>
</gene>
<dbReference type="GO" id="GO:0000036">
    <property type="term" value="F:acyl carrier activity"/>
    <property type="evidence" value="ECO:0000318"/>
    <property type="project" value="GO_Central"/>
</dbReference>
<comment type="function">
    <text evidence="6">Plays an essential role in chain termination during de novo fatty acid synthesis.</text>
</comment>
<keyword evidence="6" id="KW-0444">Lipid biosynthesis</keyword>
<dbReference type="EC" id="3.1.2.-" evidence="6"/>
<dbReference type="InterPro" id="IPR045023">
    <property type="entry name" value="FATA/B"/>
</dbReference>
<dbReference type="GO" id="GO:0009507">
    <property type="term" value="C:chloroplast"/>
    <property type="evidence" value="ECO:0007669"/>
    <property type="project" value="UniProtKB-SubCell"/>
</dbReference>
<evidence type="ECO:0000256" key="1">
    <source>
        <dbReference type="ARBA" id="ARBA00004229"/>
    </source>
</evidence>
<dbReference type="InterPro" id="IPR002864">
    <property type="entry name" value="Acyl-ACP_thioesterase_NHD"/>
</dbReference>
<dbReference type="AlphaFoldDB" id="A0A9R1VYX4"/>